<feature type="non-terminal residue" evidence="2">
    <location>
        <position position="1"/>
    </location>
</feature>
<dbReference type="AlphaFoldDB" id="A0A0R0LYN3"/>
<organism evidence="2 3">
    <name type="scientific">Pseudoloma neurophilia</name>
    <dbReference type="NCBI Taxonomy" id="146866"/>
    <lineage>
        <taxon>Eukaryota</taxon>
        <taxon>Fungi</taxon>
        <taxon>Fungi incertae sedis</taxon>
        <taxon>Microsporidia</taxon>
        <taxon>Pseudoloma</taxon>
    </lineage>
</organism>
<gene>
    <name evidence="2" type="ORF">M153_50700001387</name>
</gene>
<feature type="compositionally biased region" description="Basic and acidic residues" evidence="1">
    <location>
        <begin position="137"/>
        <end position="161"/>
    </location>
</feature>
<comment type="caution">
    <text evidence="2">The sequence shown here is derived from an EMBL/GenBank/DDBJ whole genome shotgun (WGS) entry which is preliminary data.</text>
</comment>
<feature type="non-terminal residue" evidence="2">
    <location>
        <position position="462"/>
    </location>
</feature>
<feature type="region of interest" description="Disordered" evidence="1">
    <location>
        <begin position="137"/>
        <end position="170"/>
    </location>
</feature>
<dbReference type="Proteomes" id="UP000051530">
    <property type="component" value="Unassembled WGS sequence"/>
</dbReference>
<reference evidence="2 3" key="1">
    <citation type="submission" date="2015-07" db="EMBL/GenBank/DDBJ databases">
        <title>The genome of Pseudoloma neurophilia, a relevant intracellular parasite of the zebrafish.</title>
        <authorList>
            <person name="Ndikumana S."/>
            <person name="Pelin A."/>
            <person name="Sanders J."/>
            <person name="Corradi N."/>
        </authorList>
    </citation>
    <scope>NUCLEOTIDE SEQUENCE [LARGE SCALE GENOMIC DNA]</scope>
    <source>
        <strain evidence="2 3">MK1</strain>
    </source>
</reference>
<feature type="region of interest" description="Disordered" evidence="1">
    <location>
        <begin position="404"/>
        <end position="462"/>
    </location>
</feature>
<keyword evidence="3" id="KW-1185">Reference proteome</keyword>
<name>A0A0R0LYN3_9MICR</name>
<sequence length="462" mass="53186">CTKDDCCSNNECTTKDCSDKTKNEKQNETQSDNIIEAIGGNSNNFLIKDFLSQMNIKTSCDPHETVSFGVTLAGALTATYNPYNRKVLDCLSDDIFIRNKEEKIKIFNKGDIFGKEVSFVQEGNKLLVIENYNQNKTEGDKRTEGDEKASSLEGSDKRTEGDEQALQNGKKSLENDIKPKVIPFNRSLVLEQNGFKIYEFKPDYPCSLIFLRNKSISIKGVTQQKNDNFLNLLKYENEMRKKELEIENIGKINNDLQTFLFQIEQFMNEPTFFSLFNEDEIKNISDLSIQLIDIPITNDLKIEEIKIQQFKCKIEPFIKKMEDSIQDKKNSILELIDHTYKKIKEIKTFTPSLFKLQSMLNGTRDRVKHLKYTDDLNILNNEKMAQEIAVLEIELEKEIKQLEDLEKKKKQETKDLKSEGDESGGKGSAKEGDQEKQETKKEGDESESDKEKQQGSKEKQET</sequence>
<dbReference type="VEuPathDB" id="MicrosporidiaDB:M153_50700001387"/>
<evidence type="ECO:0000256" key="1">
    <source>
        <dbReference type="SAM" id="MobiDB-lite"/>
    </source>
</evidence>
<protein>
    <submittedName>
        <fullName evidence="2">Molecular chaperones HSP105/HSP110/SSE1, HSP70 superfamily</fullName>
    </submittedName>
</protein>
<accession>A0A0R0LYN3</accession>
<evidence type="ECO:0000313" key="3">
    <source>
        <dbReference type="Proteomes" id="UP000051530"/>
    </source>
</evidence>
<dbReference type="EMBL" id="LGUB01000874">
    <property type="protein sequence ID" value="KRH92510.1"/>
    <property type="molecule type" value="Genomic_DNA"/>
</dbReference>
<evidence type="ECO:0000313" key="2">
    <source>
        <dbReference type="EMBL" id="KRH92510.1"/>
    </source>
</evidence>
<proteinExistence type="predicted"/>